<accession>A0A139H575</accession>
<evidence type="ECO:0000256" key="1">
    <source>
        <dbReference type="SAM" id="SignalP"/>
    </source>
</evidence>
<proteinExistence type="predicted"/>
<evidence type="ECO:0000313" key="3">
    <source>
        <dbReference type="Proteomes" id="UP000070133"/>
    </source>
</evidence>
<reference evidence="2 3" key="1">
    <citation type="submission" date="2015-07" db="EMBL/GenBank/DDBJ databases">
        <title>Comparative genomics of the Sigatoka disease complex on banana suggests a link between parallel evolutionary changes in Pseudocercospora fijiensis and Pseudocercospora eumusae and increased virulence on the banana host.</title>
        <authorList>
            <person name="Chang T.-C."/>
            <person name="Salvucci A."/>
            <person name="Crous P.W."/>
            <person name="Stergiopoulos I."/>
        </authorList>
    </citation>
    <scope>NUCLEOTIDE SEQUENCE [LARGE SCALE GENOMIC DNA]</scope>
    <source>
        <strain evidence="2 3">CBS 114824</strain>
    </source>
</reference>
<keyword evidence="3" id="KW-1185">Reference proteome</keyword>
<comment type="caution">
    <text evidence="2">The sequence shown here is derived from an EMBL/GenBank/DDBJ whole genome shotgun (WGS) entry which is preliminary data.</text>
</comment>
<dbReference type="EMBL" id="LFZN01000138">
    <property type="protein sequence ID" value="KXS97616.1"/>
    <property type="molecule type" value="Genomic_DNA"/>
</dbReference>
<keyword evidence="1" id="KW-0732">Signal</keyword>
<dbReference type="OrthoDB" id="10267104at2759"/>
<name>A0A139H575_9PEZI</name>
<organism evidence="2 3">
    <name type="scientific">Pseudocercospora eumusae</name>
    <dbReference type="NCBI Taxonomy" id="321146"/>
    <lineage>
        <taxon>Eukaryota</taxon>
        <taxon>Fungi</taxon>
        <taxon>Dikarya</taxon>
        <taxon>Ascomycota</taxon>
        <taxon>Pezizomycotina</taxon>
        <taxon>Dothideomycetes</taxon>
        <taxon>Dothideomycetidae</taxon>
        <taxon>Mycosphaerellales</taxon>
        <taxon>Mycosphaerellaceae</taxon>
        <taxon>Pseudocercospora</taxon>
    </lineage>
</organism>
<evidence type="ECO:0000313" key="2">
    <source>
        <dbReference type="EMBL" id="KXS97616.1"/>
    </source>
</evidence>
<dbReference type="AlphaFoldDB" id="A0A139H575"/>
<gene>
    <name evidence="2" type="ORF">AC578_5751</name>
</gene>
<feature type="signal peptide" evidence="1">
    <location>
        <begin position="1"/>
        <end position="20"/>
    </location>
</feature>
<evidence type="ECO:0008006" key="4">
    <source>
        <dbReference type="Google" id="ProtNLM"/>
    </source>
</evidence>
<protein>
    <recommendedName>
        <fullName evidence="4">Fungal calcium binding protein domain-containing protein</fullName>
    </recommendedName>
</protein>
<dbReference type="Proteomes" id="UP000070133">
    <property type="component" value="Unassembled WGS sequence"/>
</dbReference>
<feature type="chain" id="PRO_5007806461" description="Fungal calcium binding protein domain-containing protein" evidence="1">
    <location>
        <begin position="21"/>
        <end position="198"/>
    </location>
</feature>
<sequence>MKFLTLSAAAFLVNFSGVLCDDPSAAAAVAAISALLEAISSATASASTPTYTPEQQSDPNDCTTNVMGCAEAANAAHTSCQQVSDCVGYCQSILGTSSDVSPACMGNYDPDHVDEGPKGNICTCWNSQGVADVVTHALIAVGETACFVWDEAFAQTAYDLTLLGKLPDMKALAWAGKILKVGNKFLAHGNGSRSIDLN</sequence>